<evidence type="ECO:0000313" key="4">
    <source>
        <dbReference type="Proteomes" id="UP000002428"/>
    </source>
</evidence>
<dbReference type="KEGG" id="cgr:2890340"/>
<evidence type="ECO:0000313" key="3">
    <source>
        <dbReference type="EMBL" id="CAG61535.1"/>
    </source>
</evidence>
<dbReference type="OMA" id="AYYCWEC"/>
<dbReference type="GO" id="GO:0005684">
    <property type="term" value="C:U2-type spliceosomal complex"/>
    <property type="evidence" value="ECO:0007669"/>
    <property type="project" value="EnsemblFungi"/>
</dbReference>
<proteinExistence type="inferred from homology"/>
<dbReference type="GO" id="GO:0009410">
    <property type="term" value="P:response to xenobiotic stimulus"/>
    <property type="evidence" value="ECO:0007669"/>
    <property type="project" value="EnsemblFungi"/>
</dbReference>
<evidence type="ECO:0008006" key="5">
    <source>
        <dbReference type="Google" id="ProtNLM"/>
    </source>
</evidence>
<name>Q6FMH2_CANGA</name>
<keyword evidence="4" id="KW-1185">Reference proteome</keyword>
<protein>
    <recommendedName>
        <fullName evidence="5">Pre-mRNA-splicing factor RDS3</fullName>
    </recommendedName>
</protein>
<dbReference type="HOGENOM" id="CLU_110369_1_1_1"/>
<dbReference type="EMBL" id="CR380957">
    <property type="protein sequence ID" value="CAG61535.1"/>
    <property type="molecule type" value="Genomic_DNA"/>
</dbReference>
<dbReference type="eggNOG" id="KOG1705">
    <property type="taxonomic scope" value="Eukaryota"/>
</dbReference>
<dbReference type="GO" id="GO:0000245">
    <property type="term" value="P:spliceosomal complex assembly"/>
    <property type="evidence" value="ECO:0007669"/>
    <property type="project" value="EnsemblFungi"/>
</dbReference>
<evidence type="ECO:0000256" key="1">
    <source>
        <dbReference type="ARBA" id="ARBA00008626"/>
    </source>
</evidence>
<dbReference type="GO" id="GO:0005686">
    <property type="term" value="C:U2 snRNP"/>
    <property type="evidence" value="ECO:0007669"/>
    <property type="project" value="EnsemblFungi"/>
</dbReference>
<dbReference type="PANTHER" id="PTHR13120">
    <property type="entry name" value="PHD FINGER-LIKE DOMAIN-CONTAINING PROTEIN 5A"/>
    <property type="match status" value="1"/>
</dbReference>
<reference evidence="3 4" key="1">
    <citation type="journal article" date="2004" name="Nature">
        <title>Genome evolution in yeasts.</title>
        <authorList>
            <consortium name="Genolevures"/>
            <person name="Dujon B."/>
            <person name="Sherman D."/>
            <person name="Fischer G."/>
            <person name="Durrens P."/>
            <person name="Casaregola S."/>
            <person name="Lafontaine I."/>
            <person name="de Montigny J."/>
            <person name="Marck C."/>
            <person name="Neuveglise C."/>
            <person name="Talla E."/>
            <person name="Goffard N."/>
            <person name="Frangeul L."/>
            <person name="Aigle M."/>
            <person name="Anthouard V."/>
            <person name="Babour A."/>
            <person name="Barbe V."/>
            <person name="Barnay S."/>
            <person name="Blanchin S."/>
            <person name="Beckerich J.M."/>
            <person name="Beyne E."/>
            <person name="Bleykasten C."/>
            <person name="Boisrame A."/>
            <person name="Boyer J."/>
            <person name="Cattolico L."/>
            <person name="Confanioleri F."/>
            <person name="de Daruvar A."/>
            <person name="Despons L."/>
            <person name="Fabre E."/>
            <person name="Fairhead C."/>
            <person name="Ferry-Dumazet H."/>
            <person name="Groppi A."/>
            <person name="Hantraye F."/>
            <person name="Hennequin C."/>
            <person name="Jauniaux N."/>
            <person name="Joyet P."/>
            <person name="Kachouri R."/>
            <person name="Kerrest A."/>
            <person name="Koszul R."/>
            <person name="Lemaire M."/>
            <person name="Lesur I."/>
            <person name="Ma L."/>
            <person name="Muller H."/>
            <person name="Nicaud J.M."/>
            <person name="Nikolski M."/>
            <person name="Oztas S."/>
            <person name="Ozier-Kalogeropoulos O."/>
            <person name="Pellenz S."/>
            <person name="Potier S."/>
            <person name="Richard G.F."/>
            <person name="Straub M.L."/>
            <person name="Suleau A."/>
            <person name="Swennene D."/>
            <person name="Tekaia F."/>
            <person name="Wesolowski-Louvel M."/>
            <person name="Westhof E."/>
            <person name="Wirth B."/>
            <person name="Zeniou-Meyer M."/>
            <person name="Zivanovic I."/>
            <person name="Bolotin-Fukuhara M."/>
            <person name="Thierry A."/>
            <person name="Bouchier C."/>
            <person name="Caudron B."/>
            <person name="Scarpelli C."/>
            <person name="Gaillardin C."/>
            <person name="Weissenbach J."/>
            <person name="Wincker P."/>
            <person name="Souciet J.L."/>
        </authorList>
    </citation>
    <scope>NUCLEOTIDE SEQUENCE [LARGE SCALE GENOMIC DNA]</scope>
    <source>
        <strain evidence="4">ATCC 2001 / BCRC 20586 / JCM 3761 / NBRC 0622 / NRRL Y-65 / CBS 138</strain>
    </source>
</reference>
<accession>Q6FMH2</accession>
<dbReference type="STRING" id="284593.Q6FMH2"/>
<dbReference type="AlphaFoldDB" id="Q6FMH2"/>
<evidence type="ECO:0000313" key="2">
    <source>
        <dbReference type="CGD" id="CAL0133901"/>
    </source>
</evidence>
<gene>
    <name evidence="2 3" type="ordered locus">CAGL0K08074g</name>
</gene>
<organism evidence="3 4">
    <name type="scientific">Candida glabrata (strain ATCC 2001 / BCRC 20586 / JCM 3761 / NBRC 0622 / NRRL Y-65 / CBS 138)</name>
    <name type="common">Yeast</name>
    <name type="synonym">Nakaseomyces glabratus</name>
    <dbReference type="NCBI Taxonomy" id="284593"/>
    <lineage>
        <taxon>Eukaryota</taxon>
        <taxon>Fungi</taxon>
        <taxon>Dikarya</taxon>
        <taxon>Ascomycota</taxon>
        <taxon>Saccharomycotina</taxon>
        <taxon>Saccharomycetes</taxon>
        <taxon>Saccharomycetales</taxon>
        <taxon>Saccharomycetaceae</taxon>
        <taxon>Nakaseomyces</taxon>
    </lineage>
</organism>
<dbReference type="Pfam" id="PF03660">
    <property type="entry name" value="PHF5"/>
    <property type="match status" value="1"/>
</dbReference>
<dbReference type="VEuPathDB" id="FungiDB:CAGL0K08074g"/>
<comment type="similarity">
    <text evidence="1">Belongs to the PHF5 family.</text>
</comment>
<sequence length="107" mass="11935">MSRHQSDLMMCMNPAGINTGILCEKCDGRCPSCDSYVRPRSRVTVCDQCSFGKQATQCILCGSTNGKVPAYYCWECCKLGKNRKGCPRIINIGSNKMDRYFGTKKDT</sequence>
<dbReference type="CGD" id="CAL0133901">
    <property type="gene designation" value="CAGL0K08074g"/>
</dbReference>
<dbReference type="Proteomes" id="UP000002428">
    <property type="component" value="Chromosome K"/>
</dbReference>
<dbReference type="InParanoid" id="Q6FMH2"/>
<dbReference type="FunCoup" id="Q6FMH2">
    <property type="interactions" value="993"/>
</dbReference>
<dbReference type="PIRSF" id="PIRSF016468">
    <property type="entry name" value="PHF5"/>
    <property type="match status" value="1"/>
</dbReference>
<dbReference type="InterPro" id="IPR005345">
    <property type="entry name" value="PHF5"/>
</dbReference>